<evidence type="ECO:0000256" key="8">
    <source>
        <dbReference type="ARBA" id="ARBA00023224"/>
    </source>
</evidence>
<keyword evidence="3 9" id="KW-0812">Transmembrane</keyword>
<sequence>MDFFNHPYYATMMNINRVIGAWPYQARWKNTAYRCITLILAIVQLAGQMICLVVYIRDDESIILLIPAFLTAIFSIFKWMNNMLKMETFTKLLESIKENQNMYTKKEEKHIFDEYAQEGRLIVRGYLVLTYCTIGSYVAEPLVSCFINIILYSNYTLPHVYPVPIHWYIVDMDKNFHPIWEFESICIVSIMTYSLATDSSFFILLQHARGLFVLVQ</sequence>
<evidence type="ECO:0000256" key="6">
    <source>
        <dbReference type="ARBA" id="ARBA00023136"/>
    </source>
</evidence>
<dbReference type="GO" id="GO:0005549">
    <property type="term" value="F:odorant binding"/>
    <property type="evidence" value="ECO:0007669"/>
    <property type="project" value="InterPro"/>
</dbReference>
<evidence type="ECO:0000256" key="3">
    <source>
        <dbReference type="ARBA" id="ARBA00022692"/>
    </source>
</evidence>
<dbReference type="InterPro" id="IPR004117">
    <property type="entry name" value="7tm6_olfct_rcpt"/>
</dbReference>
<keyword evidence="2" id="KW-0716">Sensory transduction</keyword>
<name>A0AA39KZG8_MICHY</name>
<accession>A0AA39KZG8</accession>
<keyword evidence="4" id="KW-0552">Olfaction</keyword>
<keyword evidence="8" id="KW-0807">Transducer</keyword>
<evidence type="ECO:0000256" key="1">
    <source>
        <dbReference type="ARBA" id="ARBA00004141"/>
    </source>
</evidence>
<dbReference type="EMBL" id="JAQQBR010000003">
    <property type="protein sequence ID" value="KAK0179440.1"/>
    <property type="molecule type" value="Genomic_DNA"/>
</dbReference>
<evidence type="ECO:0000256" key="4">
    <source>
        <dbReference type="ARBA" id="ARBA00022725"/>
    </source>
</evidence>
<evidence type="ECO:0000313" key="10">
    <source>
        <dbReference type="EMBL" id="KAK0179440.1"/>
    </source>
</evidence>
<evidence type="ECO:0000313" key="11">
    <source>
        <dbReference type="Proteomes" id="UP001168972"/>
    </source>
</evidence>
<organism evidence="10 11">
    <name type="scientific">Microctonus hyperodae</name>
    <name type="common">Parasitoid wasp</name>
    <dbReference type="NCBI Taxonomy" id="165561"/>
    <lineage>
        <taxon>Eukaryota</taxon>
        <taxon>Metazoa</taxon>
        <taxon>Ecdysozoa</taxon>
        <taxon>Arthropoda</taxon>
        <taxon>Hexapoda</taxon>
        <taxon>Insecta</taxon>
        <taxon>Pterygota</taxon>
        <taxon>Neoptera</taxon>
        <taxon>Endopterygota</taxon>
        <taxon>Hymenoptera</taxon>
        <taxon>Apocrita</taxon>
        <taxon>Ichneumonoidea</taxon>
        <taxon>Braconidae</taxon>
        <taxon>Euphorinae</taxon>
        <taxon>Microctonus</taxon>
    </lineage>
</organism>
<dbReference type="Pfam" id="PF02949">
    <property type="entry name" value="7tm_6"/>
    <property type="match status" value="1"/>
</dbReference>
<comment type="subcellular location">
    <subcellularLocation>
        <location evidence="1">Membrane</location>
        <topology evidence="1">Multi-pass membrane protein</topology>
    </subcellularLocation>
</comment>
<evidence type="ECO:0000256" key="7">
    <source>
        <dbReference type="ARBA" id="ARBA00023170"/>
    </source>
</evidence>
<feature type="transmembrane region" description="Helical" evidence="9">
    <location>
        <begin position="62"/>
        <end position="81"/>
    </location>
</feature>
<dbReference type="GO" id="GO:0007165">
    <property type="term" value="P:signal transduction"/>
    <property type="evidence" value="ECO:0007669"/>
    <property type="project" value="UniProtKB-KW"/>
</dbReference>
<feature type="transmembrane region" description="Helical" evidence="9">
    <location>
        <begin position="35"/>
        <end position="56"/>
    </location>
</feature>
<dbReference type="AlphaFoldDB" id="A0AA39KZG8"/>
<evidence type="ECO:0000256" key="5">
    <source>
        <dbReference type="ARBA" id="ARBA00022989"/>
    </source>
</evidence>
<comment type="caution">
    <text evidence="10">The sequence shown here is derived from an EMBL/GenBank/DDBJ whole genome shotgun (WGS) entry which is preliminary data.</text>
</comment>
<proteinExistence type="predicted"/>
<keyword evidence="7" id="KW-0675">Receptor</keyword>
<evidence type="ECO:0000256" key="2">
    <source>
        <dbReference type="ARBA" id="ARBA00022606"/>
    </source>
</evidence>
<keyword evidence="11" id="KW-1185">Reference proteome</keyword>
<dbReference type="Proteomes" id="UP001168972">
    <property type="component" value="Unassembled WGS sequence"/>
</dbReference>
<keyword evidence="5 9" id="KW-1133">Transmembrane helix</keyword>
<protein>
    <submittedName>
        <fullName evidence="10">Uncharacterized protein</fullName>
    </submittedName>
</protein>
<reference evidence="10" key="2">
    <citation type="submission" date="2023-03" db="EMBL/GenBank/DDBJ databases">
        <authorList>
            <person name="Inwood S.N."/>
            <person name="Skelly J.G."/>
            <person name="Guhlin J."/>
            <person name="Harrop T.W.R."/>
            <person name="Goldson S.G."/>
            <person name="Dearden P.K."/>
        </authorList>
    </citation>
    <scope>NUCLEOTIDE SEQUENCE</scope>
    <source>
        <strain evidence="10">Lincoln</strain>
        <tissue evidence="10">Whole body</tissue>
    </source>
</reference>
<gene>
    <name evidence="10" type="ORF">PV327_005192</name>
</gene>
<dbReference type="GO" id="GO:0016020">
    <property type="term" value="C:membrane"/>
    <property type="evidence" value="ECO:0007669"/>
    <property type="project" value="UniProtKB-SubCell"/>
</dbReference>
<evidence type="ECO:0000256" key="9">
    <source>
        <dbReference type="SAM" id="Phobius"/>
    </source>
</evidence>
<dbReference type="GO" id="GO:0004984">
    <property type="term" value="F:olfactory receptor activity"/>
    <property type="evidence" value="ECO:0007669"/>
    <property type="project" value="InterPro"/>
</dbReference>
<reference evidence="10" key="1">
    <citation type="journal article" date="2023" name="bioRxiv">
        <title>Scaffold-level genome assemblies of two parasitoid biocontrol wasps reveal the parthenogenesis mechanism and an associated novel virus.</title>
        <authorList>
            <person name="Inwood S."/>
            <person name="Skelly J."/>
            <person name="Guhlin J."/>
            <person name="Harrop T."/>
            <person name="Goldson S."/>
            <person name="Dearden P."/>
        </authorList>
    </citation>
    <scope>NUCLEOTIDE SEQUENCE</scope>
    <source>
        <strain evidence="10">Lincoln</strain>
        <tissue evidence="10">Whole body</tissue>
    </source>
</reference>
<keyword evidence="6 9" id="KW-0472">Membrane</keyword>